<evidence type="ECO:0000256" key="1">
    <source>
        <dbReference type="SAM" id="Phobius"/>
    </source>
</evidence>
<comment type="caution">
    <text evidence="2">The sequence shown here is derived from an EMBL/GenBank/DDBJ whole genome shotgun (WGS) entry which is preliminary data.</text>
</comment>
<dbReference type="Proteomes" id="UP001155034">
    <property type="component" value="Unassembled WGS sequence"/>
</dbReference>
<dbReference type="AlphaFoldDB" id="A0A9X2U570"/>
<protein>
    <submittedName>
        <fullName evidence="2">Uncharacterized protein</fullName>
    </submittedName>
</protein>
<dbReference type="RefSeq" id="WP_183991940.1">
    <property type="nucleotide sequence ID" value="NZ_JACIFG010000025.1"/>
</dbReference>
<evidence type="ECO:0000313" key="3">
    <source>
        <dbReference type="Proteomes" id="UP001155034"/>
    </source>
</evidence>
<feature type="transmembrane region" description="Helical" evidence="1">
    <location>
        <begin position="56"/>
        <end position="76"/>
    </location>
</feature>
<keyword evidence="1" id="KW-1133">Transmembrane helix</keyword>
<accession>A0A9X2U570</accession>
<sequence length="92" mass="9853">MLNSLFDLRSRLRARLVSGSALERIGLLAGTFFPLYLLAGVLMGALPPQWLGTLPAAWSAGTFIEAGIASVLWGVAMHLGEKRRHVSFGSAD</sequence>
<name>A0A9X2U570_9BACT</name>
<keyword evidence="1" id="KW-0812">Transmembrane</keyword>
<dbReference type="EMBL" id="JANTYZ010000026">
    <property type="protein sequence ID" value="MCS3866923.1"/>
    <property type="molecule type" value="Genomic_DNA"/>
</dbReference>
<proteinExistence type="predicted"/>
<feature type="transmembrane region" description="Helical" evidence="1">
    <location>
        <begin position="21"/>
        <end position="44"/>
    </location>
</feature>
<organism evidence="2 3">
    <name type="scientific">Salinibacter ruber</name>
    <dbReference type="NCBI Taxonomy" id="146919"/>
    <lineage>
        <taxon>Bacteria</taxon>
        <taxon>Pseudomonadati</taxon>
        <taxon>Rhodothermota</taxon>
        <taxon>Rhodothermia</taxon>
        <taxon>Rhodothermales</taxon>
        <taxon>Salinibacteraceae</taxon>
        <taxon>Salinibacter</taxon>
    </lineage>
</organism>
<gene>
    <name evidence="2" type="ORF">GGP82_003506</name>
</gene>
<keyword evidence="1" id="KW-0472">Membrane</keyword>
<reference evidence="2" key="1">
    <citation type="submission" date="2022-08" db="EMBL/GenBank/DDBJ databases">
        <title>Genomic Encyclopedia of Type Strains, Phase V (KMG-V): Genome sequencing to study the core and pangenomes of soil and plant-associated prokaryotes.</title>
        <authorList>
            <person name="Whitman W."/>
        </authorList>
    </citation>
    <scope>NUCLEOTIDE SEQUENCE</scope>
    <source>
        <strain evidence="2">SP2016B</strain>
    </source>
</reference>
<evidence type="ECO:0000313" key="2">
    <source>
        <dbReference type="EMBL" id="MCS3866923.1"/>
    </source>
</evidence>